<evidence type="ECO:0000313" key="2">
    <source>
        <dbReference type="Proteomes" id="UP000192247"/>
    </source>
</evidence>
<dbReference type="Proteomes" id="UP000192247">
    <property type="component" value="Unassembled WGS sequence"/>
</dbReference>
<accession>A0A1V9X260</accession>
<evidence type="ECO:0000313" key="1">
    <source>
        <dbReference type="EMBL" id="OQR67679.1"/>
    </source>
</evidence>
<dbReference type="OrthoDB" id="6482859at2759"/>
<feature type="non-terminal residue" evidence="1">
    <location>
        <position position="1"/>
    </location>
</feature>
<dbReference type="AlphaFoldDB" id="A0A1V9X260"/>
<dbReference type="InParanoid" id="A0A1V9X260"/>
<organism evidence="1 2">
    <name type="scientific">Tropilaelaps mercedesae</name>
    <dbReference type="NCBI Taxonomy" id="418985"/>
    <lineage>
        <taxon>Eukaryota</taxon>
        <taxon>Metazoa</taxon>
        <taxon>Ecdysozoa</taxon>
        <taxon>Arthropoda</taxon>
        <taxon>Chelicerata</taxon>
        <taxon>Arachnida</taxon>
        <taxon>Acari</taxon>
        <taxon>Parasitiformes</taxon>
        <taxon>Mesostigmata</taxon>
        <taxon>Gamasina</taxon>
        <taxon>Dermanyssoidea</taxon>
        <taxon>Laelapidae</taxon>
        <taxon>Tropilaelaps</taxon>
    </lineage>
</organism>
<keyword evidence="2" id="KW-1185">Reference proteome</keyword>
<reference evidence="1 2" key="1">
    <citation type="journal article" date="2017" name="Gigascience">
        <title>Draft genome of the honey bee ectoparasitic mite, Tropilaelaps mercedesae, is shaped by the parasitic life history.</title>
        <authorList>
            <person name="Dong X."/>
            <person name="Armstrong S.D."/>
            <person name="Xia D."/>
            <person name="Makepeace B.L."/>
            <person name="Darby A.C."/>
            <person name="Kadowaki T."/>
        </authorList>
    </citation>
    <scope>NUCLEOTIDE SEQUENCE [LARGE SCALE GENOMIC DNA]</scope>
    <source>
        <strain evidence="1">Wuxi-XJTLU</strain>
    </source>
</reference>
<sequence>SGHVLNQADELRKIYGRFLDMVYNADGEVRQKVSSNDEIPHTWKDAVFVSAGRSTLLRVRRQERLLCLGNDFVTTFFTRLIDANRQNLIDWEPINMGDGANIGIMDLKRGKAYGVANVFLQDAAKGPGQHGLQAARQEIHGPLLSGCIDHISPLRSVAREETDGNSAGGYQRRMVLRVPLIKTASSGQINVDCEIDTQYVSLELPVGIRDVRIVYDYTMPFTLYMIGGQAQIGFSLLGVNVTLYVPRNRRAGLKPYVKRVTVWSIRGFNMQLNGAGPATAAMGTVFNLLAKVSPVVIEQFMSSLFVIVGGKLLANANLPL</sequence>
<dbReference type="EMBL" id="MNPL01027803">
    <property type="protein sequence ID" value="OQR67679.1"/>
    <property type="molecule type" value="Genomic_DNA"/>
</dbReference>
<gene>
    <name evidence="1" type="ORF">BIW11_13369</name>
</gene>
<proteinExistence type="predicted"/>
<comment type="caution">
    <text evidence="1">The sequence shown here is derived from an EMBL/GenBank/DDBJ whole genome shotgun (WGS) entry which is preliminary data.</text>
</comment>
<name>A0A1V9X260_9ACAR</name>
<protein>
    <submittedName>
        <fullName evidence="1">Uncharacterized protein</fullName>
    </submittedName>
</protein>